<evidence type="ECO:0000313" key="2">
    <source>
        <dbReference type="Proteomes" id="UP000219281"/>
    </source>
</evidence>
<dbReference type="RefSeq" id="WP_097130120.1">
    <property type="nucleotide sequence ID" value="NZ_OCMT01000002.1"/>
</dbReference>
<accession>A0A285ZWB3</accession>
<dbReference type="EMBL" id="OCMT01000002">
    <property type="protein sequence ID" value="SOD13926.1"/>
    <property type="molecule type" value="Genomic_DNA"/>
</dbReference>
<sequence>MGNWKNNDFEISTELASIALLFEAKKVKRMYDIAGLFPTKISRLLGINSDRYSVKLSNPEKFSVFEILKLAYILGLDPNLILDVIQIETETLVSKKIKQKSTSA</sequence>
<dbReference type="AlphaFoldDB" id="A0A285ZWB3"/>
<name>A0A285ZWB3_9SPHI</name>
<dbReference type="OrthoDB" id="1443382at2"/>
<organism evidence="1 2">
    <name type="scientific">Pedobacter xixiisoli</name>
    <dbReference type="NCBI Taxonomy" id="1476464"/>
    <lineage>
        <taxon>Bacteria</taxon>
        <taxon>Pseudomonadati</taxon>
        <taxon>Bacteroidota</taxon>
        <taxon>Sphingobacteriia</taxon>
        <taxon>Sphingobacteriales</taxon>
        <taxon>Sphingobacteriaceae</taxon>
        <taxon>Pedobacter</taxon>
    </lineage>
</organism>
<dbReference type="Proteomes" id="UP000219281">
    <property type="component" value="Unassembled WGS sequence"/>
</dbReference>
<gene>
    <name evidence="1" type="ORF">SAMN06297358_1312</name>
</gene>
<reference evidence="2" key="1">
    <citation type="submission" date="2017-09" db="EMBL/GenBank/DDBJ databases">
        <authorList>
            <person name="Varghese N."/>
            <person name="Submissions S."/>
        </authorList>
    </citation>
    <scope>NUCLEOTIDE SEQUENCE [LARGE SCALE GENOMIC DNA]</scope>
    <source>
        <strain evidence="2">CGMCC 1.12803</strain>
    </source>
</reference>
<proteinExistence type="predicted"/>
<keyword evidence="2" id="KW-1185">Reference proteome</keyword>
<protein>
    <recommendedName>
        <fullName evidence="3">Cro/C1-type HTH DNA-binding domain-containing protein</fullName>
    </recommendedName>
</protein>
<evidence type="ECO:0000313" key="1">
    <source>
        <dbReference type="EMBL" id="SOD13926.1"/>
    </source>
</evidence>
<evidence type="ECO:0008006" key="3">
    <source>
        <dbReference type="Google" id="ProtNLM"/>
    </source>
</evidence>